<evidence type="ECO:0000259" key="4">
    <source>
        <dbReference type="PROSITE" id="PS51165"/>
    </source>
</evidence>
<dbReference type="EMBL" id="JBHTKB010000001">
    <property type="protein sequence ID" value="MFD0912410.1"/>
    <property type="molecule type" value="Genomic_DNA"/>
</dbReference>
<dbReference type="PROSITE" id="PS51165">
    <property type="entry name" value="THUMP"/>
    <property type="match status" value="1"/>
</dbReference>
<dbReference type="GO" id="GO:0032259">
    <property type="term" value="P:methylation"/>
    <property type="evidence" value="ECO:0007669"/>
    <property type="project" value="UniProtKB-KW"/>
</dbReference>
<dbReference type="Gene3D" id="3.40.50.150">
    <property type="entry name" value="Vaccinia Virus protein VP39"/>
    <property type="match status" value="1"/>
</dbReference>
<evidence type="ECO:0000256" key="2">
    <source>
        <dbReference type="ARBA" id="ARBA00022679"/>
    </source>
</evidence>
<dbReference type="SMART" id="SM00981">
    <property type="entry name" value="THUMP"/>
    <property type="match status" value="1"/>
</dbReference>
<dbReference type="InterPro" id="IPR000241">
    <property type="entry name" value="RlmKL-like_Mtase"/>
</dbReference>
<evidence type="ECO:0000256" key="1">
    <source>
        <dbReference type="ARBA" id="ARBA00022603"/>
    </source>
</evidence>
<keyword evidence="6" id="KW-1185">Reference proteome</keyword>
<dbReference type="Pfam" id="PF22020">
    <property type="entry name" value="RlmL_1st"/>
    <property type="match status" value="1"/>
</dbReference>
<dbReference type="PROSITE" id="PS00092">
    <property type="entry name" value="N6_MTASE"/>
    <property type="match status" value="1"/>
</dbReference>
<dbReference type="Gene3D" id="3.30.2130.30">
    <property type="match status" value="1"/>
</dbReference>
<reference evidence="6" key="1">
    <citation type="journal article" date="2019" name="Int. J. Syst. Evol. Microbiol.">
        <title>The Global Catalogue of Microorganisms (GCM) 10K type strain sequencing project: providing services to taxonomists for standard genome sequencing and annotation.</title>
        <authorList>
            <consortium name="The Broad Institute Genomics Platform"/>
            <consortium name="The Broad Institute Genome Sequencing Center for Infectious Disease"/>
            <person name="Wu L."/>
            <person name="Ma J."/>
        </authorList>
    </citation>
    <scope>NUCLEOTIDE SEQUENCE [LARGE SCALE GENOMIC DNA]</scope>
    <source>
        <strain evidence="6">CCUG 58412</strain>
    </source>
</reference>
<dbReference type="GO" id="GO:0008168">
    <property type="term" value="F:methyltransferase activity"/>
    <property type="evidence" value="ECO:0007669"/>
    <property type="project" value="UniProtKB-KW"/>
</dbReference>
<gene>
    <name evidence="5" type="ORF">ACFQ1Z_02515</name>
</gene>
<feature type="domain" description="THUMP" evidence="4">
    <location>
        <begin position="44"/>
        <end position="155"/>
    </location>
</feature>
<dbReference type="SUPFAM" id="SSF53335">
    <property type="entry name" value="S-adenosyl-L-methionine-dependent methyltransferases"/>
    <property type="match status" value="1"/>
</dbReference>
<dbReference type="Pfam" id="PF02926">
    <property type="entry name" value="THUMP"/>
    <property type="match status" value="1"/>
</dbReference>
<dbReference type="Pfam" id="PF01170">
    <property type="entry name" value="UPF0020"/>
    <property type="match status" value="1"/>
</dbReference>
<comment type="caution">
    <text evidence="5">The sequence shown here is derived from an EMBL/GenBank/DDBJ whole genome shotgun (WGS) entry which is preliminary data.</text>
</comment>
<organism evidence="5 6">
    <name type="scientific">Methylophilus luteus</name>
    <dbReference type="NCBI Taxonomy" id="640108"/>
    <lineage>
        <taxon>Bacteria</taxon>
        <taxon>Pseudomonadati</taxon>
        <taxon>Pseudomonadota</taxon>
        <taxon>Betaproteobacteria</taxon>
        <taxon>Nitrosomonadales</taxon>
        <taxon>Methylophilaceae</taxon>
        <taxon>Methylophilus</taxon>
    </lineage>
</organism>
<keyword evidence="2" id="KW-0808">Transferase</keyword>
<keyword evidence="1 5" id="KW-0489">Methyltransferase</keyword>
<name>A0ABW3F644_9PROT</name>
<evidence type="ECO:0000313" key="5">
    <source>
        <dbReference type="EMBL" id="MFD0912410.1"/>
    </source>
</evidence>
<keyword evidence="3" id="KW-0694">RNA-binding</keyword>
<evidence type="ECO:0000313" key="6">
    <source>
        <dbReference type="Proteomes" id="UP001597128"/>
    </source>
</evidence>
<evidence type="ECO:0000256" key="3">
    <source>
        <dbReference type="PROSITE-ProRule" id="PRU00529"/>
    </source>
</evidence>
<dbReference type="PANTHER" id="PTHR47313:SF1">
    <property type="entry name" value="RIBOSOMAL RNA LARGE SUBUNIT METHYLTRANSFERASE K_L"/>
    <property type="match status" value="1"/>
</dbReference>
<dbReference type="InterPro" id="IPR054170">
    <property type="entry name" value="RlmL_1st"/>
</dbReference>
<proteinExistence type="predicted"/>
<dbReference type="Proteomes" id="UP001597128">
    <property type="component" value="Unassembled WGS sequence"/>
</dbReference>
<dbReference type="InterPro" id="IPR029063">
    <property type="entry name" value="SAM-dependent_MTases_sf"/>
</dbReference>
<dbReference type="InterPro" id="IPR002052">
    <property type="entry name" value="DNA_methylase_N6_adenine_CS"/>
</dbReference>
<protein>
    <submittedName>
        <fullName evidence="5">Class I SAM-dependent RNA methyltransferase</fullName>
    </submittedName>
</protein>
<dbReference type="InterPro" id="IPR004114">
    <property type="entry name" value="THUMP_dom"/>
</dbReference>
<sequence length="394" mass="44096">MRNHYFATCPRGLETLLTEELKLSGANDIKPTDGGASFSGDLGVCYQINLHSRVATRVLMQVGNGQYATEEDIYQGALKVNWPNWFNVKYSMMVKVTAVRSPLKSLEFITLRVKDAICDKFRQAVGSRPNIDTREPDIRVHVYLTSDRFLLYVDTSGNPLYQRGNRKNTIEAPLRENLAAGILKLSGWQPGQALLDPMCGSGTFLQEAVMMALNIAPGLNRNFGFEKLKNFESDTFKKIRNAAAKAVKPVSFQKIYGSDMDLRAVRVTKQNLEMAGWSDAVQLSHVEFTKLAPPADSGVLVANPPYGVRIGEDETLAELYPQMAVTLKQQFSGWNTYFLTNDLRMPKLMRLSPSKKTPLFNGPLECRLFEIKMVAGSNRREKPDSTEAKPQAKE</sequence>
<dbReference type="CDD" id="cd11715">
    <property type="entry name" value="THUMP_AdoMetMT"/>
    <property type="match status" value="1"/>
</dbReference>
<dbReference type="PRINTS" id="PR00507">
    <property type="entry name" value="N12N6MTFRASE"/>
</dbReference>
<accession>A0ABW3F644</accession>
<dbReference type="PANTHER" id="PTHR47313">
    <property type="entry name" value="RIBOSOMAL RNA LARGE SUBUNIT METHYLTRANSFERASE K/L"/>
    <property type="match status" value="1"/>
</dbReference>
<dbReference type="RefSeq" id="WP_379055316.1">
    <property type="nucleotide sequence ID" value="NZ_JBHTKB010000001.1"/>
</dbReference>